<keyword evidence="1" id="KW-0472">Membrane</keyword>
<proteinExistence type="predicted"/>
<dbReference type="EMBL" id="CADCTB010000221">
    <property type="protein sequence ID" value="CAA9278012.1"/>
    <property type="molecule type" value="Genomic_DNA"/>
</dbReference>
<evidence type="ECO:0000256" key="1">
    <source>
        <dbReference type="SAM" id="Phobius"/>
    </source>
</evidence>
<evidence type="ECO:0000313" key="2">
    <source>
        <dbReference type="EMBL" id="CAA9278012.1"/>
    </source>
</evidence>
<feature type="transmembrane region" description="Helical" evidence="1">
    <location>
        <begin position="12"/>
        <end position="29"/>
    </location>
</feature>
<keyword evidence="1" id="KW-1133">Transmembrane helix</keyword>
<organism evidence="2">
    <name type="scientific">uncultured Acidimicrobiales bacterium</name>
    <dbReference type="NCBI Taxonomy" id="310071"/>
    <lineage>
        <taxon>Bacteria</taxon>
        <taxon>Bacillati</taxon>
        <taxon>Actinomycetota</taxon>
        <taxon>Acidimicrobiia</taxon>
        <taxon>Acidimicrobiales</taxon>
        <taxon>environmental samples</taxon>
    </lineage>
</organism>
<reference evidence="2" key="1">
    <citation type="submission" date="2020-02" db="EMBL/GenBank/DDBJ databases">
        <authorList>
            <person name="Meier V. D."/>
        </authorList>
    </citation>
    <scope>NUCLEOTIDE SEQUENCE</scope>
    <source>
        <strain evidence="2">AVDCRST_MAG10</strain>
    </source>
</reference>
<gene>
    <name evidence="2" type="ORF">AVDCRST_MAG10-3715</name>
</gene>
<dbReference type="AlphaFoldDB" id="A0A6J4JG31"/>
<accession>A0A6J4JG31</accession>
<protein>
    <submittedName>
        <fullName evidence="2">Uncharacterized protein</fullName>
    </submittedName>
</protein>
<sequence>MDRVVNSTLGPVIVFLMLGGAMGFLRSNLEVPQGRRDST</sequence>
<keyword evidence="1" id="KW-0812">Transmembrane</keyword>
<name>A0A6J4JG31_9ACTN</name>